<feature type="domain" description="Zn(2)-C6 fungal-type" evidence="3">
    <location>
        <begin position="38"/>
        <end position="68"/>
    </location>
</feature>
<dbReference type="Proteomes" id="UP000696573">
    <property type="component" value="Unassembled WGS sequence"/>
</dbReference>
<dbReference type="CDD" id="cd00067">
    <property type="entry name" value="GAL4"/>
    <property type="match status" value="1"/>
</dbReference>
<dbReference type="InterPro" id="IPR036864">
    <property type="entry name" value="Zn2-C6_fun-type_DNA-bd_sf"/>
</dbReference>
<dbReference type="InterPro" id="IPR001138">
    <property type="entry name" value="Zn2Cys6_DnaBD"/>
</dbReference>
<sequence>MALDSLSLPSTHPSKYNVMSDWNTTMEPPSRTARTSHGCWTCRLRRKKCDEQRPVCGTCAALCITCHYDDKKPEWMDGGTRQEKMIEQLKREVKQNAPYRRVGCPHVSGEKVSNADLGGWPTGPQNLTPEPMQNGTDRITESHVSLSRGTGCGHIDRSSLLDRSDSILTTFYLQSVLPFLFPFYRPPIARGGTAWIMELMIRSPVVRQATLCQGCFFFCLAQGTDSREVICDTVFSQVREAFQSLERAIQAMGGWDIIENPHGAVQIMASIVQMLHFEVAALTFENCGAHLNAALALFGQLLDRSPSIEPVGLRAHFNAFMDHLGPSSYIPPAEHILIPSAEQDAFYFTTALLLFDDVIASTTLQKRPRLYPFHQSLLKSTEGCEPIINLEEVIGCQNTTILQIGEIAVLDEWKRECQNAVNLDIIELASRATPIKNALEGQIMSLESEPSKGCNPSGNLLDFLAPNDGVSSSRRLVTLVWTRAALLYLLVVVSGWQPASDEVQYHVALIIDLLANKLSPSTLLRSMVWPFCIAGCLAEPAQRAEIRRMVEALQPSIVFSTVRKALEVMENVWHRKEEGVYQDFSAYFKAHGDMVLLV</sequence>
<evidence type="ECO:0000313" key="5">
    <source>
        <dbReference type="Proteomes" id="UP000696573"/>
    </source>
</evidence>
<accession>A0A9N9VFV5</accession>
<reference evidence="4" key="1">
    <citation type="submission" date="2021-10" db="EMBL/GenBank/DDBJ databases">
        <authorList>
            <person name="Piombo E."/>
        </authorList>
    </citation>
    <scope>NUCLEOTIDE SEQUENCE</scope>
</reference>
<protein>
    <recommendedName>
        <fullName evidence="3">Zn(2)-C6 fungal-type domain-containing protein</fullName>
    </recommendedName>
</protein>
<evidence type="ECO:0000256" key="2">
    <source>
        <dbReference type="ARBA" id="ARBA00023242"/>
    </source>
</evidence>
<dbReference type="Pfam" id="PF11951">
    <property type="entry name" value="Fungal_trans_2"/>
    <property type="match status" value="1"/>
</dbReference>
<dbReference type="SUPFAM" id="SSF57701">
    <property type="entry name" value="Zn2/Cys6 DNA-binding domain"/>
    <property type="match status" value="1"/>
</dbReference>
<dbReference type="OrthoDB" id="3251668at2759"/>
<dbReference type="Gene3D" id="4.10.240.10">
    <property type="entry name" value="Zn(2)-C6 fungal-type DNA-binding domain"/>
    <property type="match status" value="1"/>
</dbReference>
<evidence type="ECO:0000256" key="1">
    <source>
        <dbReference type="ARBA" id="ARBA00004123"/>
    </source>
</evidence>
<dbReference type="Pfam" id="PF00172">
    <property type="entry name" value="Zn_clus"/>
    <property type="match status" value="1"/>
</dbReference>
<keyword evidence="2" id="KW-0539">Nucleus</keyword>
<dbReference type="SMART" id="SM00066">
    <property type="entry name" value="GAL4"/>
    <property type="match status" value="1"/>
</dbReference>
<dbReference type="AlphaFoldDB" id="A0A9N9VFV5"/>
<dbReference type="GO" id="GO:0005634">
    <property type="term" value="C:nucleus"/>
    <property type="evidence" value="ECO:0007669"/>
    <property type="project" value="UniProtKB-SubCell"/>
</dbReference>
<evidence type="ECO:0000313" key="4">
    <source>
        <dbReference type="EMBL" id="CAH0022445.1"/>
    </source>
</evidence>
<dbReference type="GO" id="GO:0008270">
    <property type="term" value="F:zinc ion binding"/>
    <property type="evidence" value="ECO:0007669"/>
    <property type="project" value="InterPro"/>
</dbReference>
<dbReference type="EMBL" id="CABFNQ020000676">
    <property type="protein sequence ID" value="CAH0022445.1"/>
    <property type="molecule type" value="Genomic_DNA"/>
</dbReference>
<dbReference type="PROSITE" id="PS00463">
    <property type="entry name" value="ZN2_CY6_FUNGAL_1"/>
    <property type="match status" value="1"/>
</dbReference>
<comment type="caution">
    <text evidence="4">The sequence shown here is derived from an EMBL/GenBank/DDBJ whole genome shotgun (WGS) entry which is preliminary data.</text>
</comment>
<evidence type="ECO:0000259" key="3">
    <source>
        <dbReference type="PROSITE" id="PS50048"/>
    </source>
</evidence>
<organism evidence="4 5">
    <name type="scientific">Clonostachys rhizophaga</name>
    <dbReference type="NCBI Taxonomy" id="160324"/>
    <lineage>
        <taxon>Eukaryota</taxon>
        <taxon>Fungi</taxon>
        <taxon>Dikarya</taxon>
        <taxon>Ascomycota</taxon>
        <taxon>Pezizomycotina</taxon>
        <taxon>Sordariomycetes</taxon>
        <taxon>Hypocreomycetidae</taxon>
        <taxon>Hypocreales</taxon>
        <taxon>Bionectriaceae</taxon>
        <taxon>Clonostachys</taxon>
    </lineage>
</organism>
<dbReference type="PANTHER" id="PTHR37534:SF20">
    <property type="entry name" value="PRO1A C6 ZINK-FINGER PROTEIN"/>
    <property type="match status" value="1"/>
</dbReference>
<dbReference type="InterPro" id="IPR021858">
    <property type="entry name" value="Fun_TF"/>
</dbReference>
<dbReference type="GO" id="GO:0000981">
    <property type="term" value="F:DNA-binding transcription factor activity, RNA polymerase II-specific"/>
    <property type="evidence" value="ECO:0007669"/>
    <property type="project" value="InterPro"/>
</dbReference>
<gene>
    <name evidence="4" type="ORF">CRHIZ90672A_00004256</name>
</gene>
<dbReference type="PANTHER" id="PTHR37534">
    <property type="entry name" value="TRANSCRIPTIONAL ACTIVATOR PROTEIN UGA3"/>
    <property type="match status" value="1"/>
</dbReference>
<comment type="subcellular location">
    <subcellularLocation>
        <location evidence="1">Nucleus</location>
    </subcellularLocation>
</comment>
<proteinExistence type="predicted"/>
<name>A0A9N9VFV5_9HYPO</name>
<keyword evidence="5" id="KW-1185">Reference proteome</keyword>
<dbReference type="PROSITE" id="PS50048">
    <property type="entry name" value="ZN2_CY6_FUNGAL_2"/>
    <property type="match status" value="1"/>
</dbReference>